<evidence type="ECO:0000313" key="2">
    <source>
        <dbReference type="EMBL" id="CAA2108966.1"/>
    </source>
</evidence>
<keyword evidence="1" id="KW-0472">Membrane</keyword>
<reference evidence="2" key="1">
    <citation type="submission" date="2019-12" db="EMBL/GenBank/DDBJ databases">
        <authorList>
            <person name="Cremers G."/>
        </authorList>
    </citation>
    <scope>NUCLEOTIDE SEQUENCE</scope>
    <source>
        <strain evidence="2">Mbul1</strain>
        <plasmid evidence="2">2</plasmid>
    </source>
</reference>
<sequence length="84" mass="8977">MTEDERLDVEQDNEVAGFAGVATILIVAAGLIVRRHPIGAAAMGAVSLYSVYRAYRTAQRVEVPSHEAPGSLNGRLDIRRASGL</sequence>
<keyword evidence="1" id="KW-0812">Transmembrane</keyword>
<keyword evidence="1" id="KW-1133">Transmembrane helix</keyword>
<evidence type="ECO:0000256" key="1">
    <source>
        <dbReference type="SAM" id="Phobius"/>
    </source>
</evidence>
<organism evidence="2">
    <name type="scientific">Methylobacterium bullatum</name>
    <dbReference type="NCBI Taxonomy" id="570505"/>
    <lineage>
        <taxon>Bacteria</taxon>
        <taxon>Pseudomonadati</taxon>
        <taxon>Pseudomonadota</taxon>
        <taxon>Alphaproteobacteria</taxon>
        <taxon>Hyphomicrobiales</taxon>
        <taxon>Methylobacteriaceae</taxon>
        <taxon>Methylobacterium</taxon>
    </lineage>
</organism>
<name>A0A679JC64_9HYPH</name>
<accession>A0A679JC64</accession>
<feature type="transmembrane region" description="Helical" evidence="1">
    <location>
        <begin position="15"/>
        <end position="33"/>
    </location>
</feature>
<keyword evidence="2" id="KW-0614">Plasmid</keyword>
<dbReference type="EMBL" id="LR743505">
    <property type="protein sequence ID" value="CAA2108966.1"/>
    <property type="molecule type" value="Genomic_DNA"/>
</dbReference>
<protein>
    <submittedName>
        <fullName evidence="2">Uncharacterized protein</fullName>
    </submittedName>
</protein>
<proteinExistence type="predicted"/>
<gene>
    <name evidence="2" type="ORF">MBUL_04459</name>
</gene>
<geneLocation type="plasmid" evidence="2">
    <name>2</name>
</geneLocation>
<dbReference type="AlphaFoldDB" id="A0A679JC64"/>